<dbReference type="Gene3D" id="3.10.180.10">
    <property type="entry name" value="2,3-Dihydroxybiphenyl 1,2-Dioxygenase, domain 1"/>
    <property type="match status" value="1"/>
</dbReference>
<organism evidence="2 3">
    <name type="scientific">Maritalea mobilis</name>
    <dbReference type="NCBI Taxonomy" id="483324"/>
    <lineage>
        <taxon>Bacteria</taxon>
        <taxon>Pseudomonadati</taxon>
        <taxon>Pseudomonadota</taxon>
        <taxon>Alphaproteobacteria</taxon>
        <taxon>Hyphomicrobiales</taxon>
        <taxon>Devosiaceae</taxon>
        <taxon>Maritalea</taxon>
    </lineage>
</organism>
<evidence type="ECO:0000259" key="1">
    <source>
        <dbReference type="PROSITE" id="PS51819"/>
    </source>
</evidence>
<dbReference type="Proteomes" id="UP000295391">
    <property type="component" value="Unassembled WGS sequence"/>
</dbReference>
<proteinExistence type="predicted"/>
<dbReference type="SUPFAM" id="SSF54593">
    <property type="entry name" value="Glyoxalase/Bleomycin resistance protein/Dihydroxybiphenyl dioxygenase"/>
    <property type="match status" value="1"/>
</dbReference>
<accession>A0A4R6VS58</accession>
<feature type="domain" description="VOC" evidence="1">
    <location>
        <begin position="30"/>
        <end position="142"/>
    </location>
</feature>
<dbReference type="OrthoDB" id="9803104at2"/>
<keyword evidence="3" id="KW-1185">Reference proteome</keyword>
<sequence length="158" mass="17961">MHPTLPDVPQEFMGEPQQLGQFNQFDLYPMPSYIQLTTPNPEETANWFVKTLGFGIMFANQPDPEAPPMLVHLRRRKYQDVLLVPGDPQPTAITYDASGELNALAQRIEENWQHSGITTEGLAPPMLSVTDPDGNKFTFFDKPSEEAQQRFHNLFDQT</sequence>
<dbReference type="CDD" id="cd06587">
    <property type="entry name" value="VOC"/>
    <property type="match status" value="1"/>
</dbReference>
<evidence type="ECO:0000313" key="3">
    <source>
        <dbReference type="Proteomes" id="UP000295391"/>
    </source>
</evidence>
<dbReference type="PROSITE" id="PS51819">
    <property type="entry name" value="VOC"/>
    <property type="match status" value="1"/>
</dbReference>
<dbReference type="RefSeq" id="WP_133571527.1">
    <property type="nucleotide sequence ID" value="NZ_SNYR01000001.1"/>
</dbReference>
<dbReference type="InterPro" id="IPR029068">
    <property type="entry name" value="Glyas_Bleomycin-R_OHBP_Dase"/>
</dbReference>
<name>A0A4R6VS58_9HYPH</name>
<reference evidence="2 3" key="1">
    <citation type="submission" date="2019-03" db="EMBL/GenBank/DDBJ databases">
        <title>Genomic Encyclopedia of Type Strains, Phase III (KMG-III): the genomes of soil and plant-associated and newly described type strains.</title>
        <authorList>
            <person name="Whitman W."/>
        </authorList>
    </citation>
    <scope>NUCLEOTIDE SEQUENCE [LARGE SCALE GENOMIC DNA]</scope>
    <source>
        <strain evidence="2 3">CGMCC 1.7002</strain>
    </source>
</reference>
<comment type="caution">
    <text evidence="2">The sequence shown here is derived from an EMBL/GenBank/DDBJ whole genome shotgun (WGS) entry which is preliminary data.</text>
</comment>
<evidence type="ECO:0000313" key="2">
    <source>
        <dbReference type="EMBL" id="TDQ66869.1"/>
    </source>
</evidence>
<dbReference type="EMBL" id="SNYR01000001">
    <property type="protein sequence ID" value="TDQ66869.1"/>
    <property type="molecule type" value="Genomic_DNA"/>
</dbReference>
<dbReference type="AlphaFoldDB" id="A0A4R6VS58"/>
<gene>
    <name evidence="2" type="ORF">ATL17_0875</name>
</gene>
<protein>
    <recommendedName>
        <fullName evidence="1">VOC domain-containing protein</fullName>
    </recommendedName>
</protein>
<dbReference type="InterPro" id="IPR037523">
    <property type="entry name" value="VOC_core"/>
</dbReference>